<dbReference type="EMBL" id="JAPNNL010000334">
    <property type="protein sequence ID" value="MDA0638949.1"/>
    <property type="molecule type" value="Genomic_DNA"/>
</dbReference>
<reference evidence="1" key="1">
    <citation type="submission" date="2022-11" db="EMBL/GenBank/DDBJ databases">
        <title>Nonomuraea corallina sp. nov., a new species of the genus Nonomuraea isolated from sea side sediment in Thai sea.</title>
        <authorList>
            <person name="Ngamcharungchit C."/>
            <person name="Matsumoto A."/>
            <person name="Suriyachadkun C."/>
            <person name="Panbangred W."/>
            <person name="Inahashi Y."/>
            <person name="Intra B."/>
        </authorList>
    </citation>
    <scope>NUCLEOTIDE SEQUENCE</scope>
    <source>
        <strain evidence="1">MCN248</strain>
    </source>
</reference>
<dbReference type="InterPro" id="IPR011990">
    <property type="entry name" value="TPR-like_helical_dom_sf"/>
</dbReference>
<protein>
    <recommendedName>
        <fullName evidence="3">Tetratricopeptide repeat protein</fullName>
    </recommendedName>
</protein>
<gene>
    <name evidence="1" type="ORF">OUY22_36530</name>
</gene>
<organism evidence="1 2">
    <name type="scientific">Nonomuraea corallina</name>
    <dbReference type="NCBI Taxonomy" id="2989783"/>
    <lineage>
        <taxon>Bacteria</taxon>
        <taxon>Bacillati</taxon>
        <taxon>Actinomycetota</taxon>
        <taxon>Actinomycetes</taxon>
        <taxon>Streptosporangiales</taxon>
        <taxon>Streptosporangiaceae</taxon>
        <taxon>Nonomuraea</taxon>
    </lineage>
</organism>
<feature type="non-terminal residue" evidence="1">
    <location>
        <position position="289"/>
    </location>
</feature>
<evidence type="ECO:0000313" key="1">
    <source>
        <dbReference type="EMBL" id="MDA0638949.1"/>
    </source>
</evidence>
<dbReference type="Gene3D" id="1.25.40.10">
    <property type="entry name" value="Tetratricopeptide repeat domain"/>
    <property type="match status" value="1"/>
</dbReference>
<dbReference type="InterPro" id="IPR019734">
    <property type="entry name" value="TPR_rpt"/>
</dbReference>
<dbReference type="SMART" id="SM00028">
    <property type="entry name" value="TPR"/>
    <property type="match status" value="5"/>
</dbReference>
<proteinExistence type="predicted"/>
<dbReference type="RefSeq" id="WP_270159889.1">
    <property type="nucleotide sequence ID" value="NZ_JAPNNL010000334.1"/>
</dbReference>
<evidence type="ECO:0008006" key="3">
    <source>
        <dbReference type="Google" id="ProtNLM"/>
    </source>
</evidence>
<keyword evidence="2" id="KW-1185">Reference proteome</keyword>
<evidence type="ECO:0000313" key="2">
    <source>
        <dbReference type="Proteomes" id="UP001144036"/>
    </source>
</evidence>
<dbReference type="Proteomes" id="UP001144036">
    <property type="component" value="Unassembled WGS sequence"/>
</dbReference>
<name>A0ABT4SNZ8_9ACTN</name>
<dbReference type="SUPFAM" id="SSF48452">
    <property type="entry name" value="TPR-like"/>
    <property type="match status" value="1"/>
</dbReference>
<comment type="caution">
    <text evidence="1">The sequence shown here is derived from an EMBL/GenBank/DDBJ whole genome shotgun (WGS) entry which is preliminary data.</text>
</comment>
<sequence>MPADPQLPRPDGPGLLPLALSRPKEALGRARDLLATGPPPLEASFARQAIGIVLREFGDIDAAVRELETARHLARRSGSAEREADVRATLGVALAFAGRTTAARNTLDAAVRQSSGHLHGRILLRRGGVLSTLGHHRDALNDLNSAVVALRAAGDPIWEARARTERATCNLALGAVTRAAADLRRAEELFNATGQELESADAIVHRGVLALRIGDLPEALACFDHAAERFARLGLPDPTLSVQRCAALLAAGLPRDALDEAHAALSQLERSRGQATKKAELELAAADCA</sequence>
<accession>A0ABT4SNZ8</accession>